<organism evidence="2 3">
    <name type="scientific">Pseudohongiella acticola</name>
    <dbReference type="NCBI Taxonomy" id="1524254"/>
    <lineage>
        <taxon>Bacteria</taxon>
        <taxon>Pseudomonadati</taxon>
        <taxon>Pseudomonadota</taxon>
        <taxon>Gammaproteobacteria</taxon>
        <taxon>Pseudomonadales</taxon>
        <taxon>Pseudohongiellaceae</taxon>
        <taxon>Pseudohongiella</taxon>
    </lineage>
</organism>
<evidence type="ECO:0000313" key="3">
    <source>
        <dbReference type="Proteomes" id="UP000175669"/>
    </source>
</evidence>
<keyword evidence="3" id="KW-1185">Reference proteome</keyword>
<dbReference type="Proteomes" id="UP000175669">
    <property type="component" value="Unassembled WGS sequence"/>
</dbReference>
<dbReference type="EMBL" id="MASR01000001">
    <property type="protein sequence ID" value="OFE12893.1"/>
    <property type="molecule type" value="Genomic_DNA"/>
</dbReference>
<dbReference type="InterPro" id="IPR012902">
    <property type="entry name" value="N_methyl_site"/>
</dbReference>
<proteinExistence type="predicted"/>
<feature type="transmembrane region" description="Helical" evidence="1">
    <location>
        <begin position="20"/>
        <end position="42"/>
    </location>
</feature>
<reference evidence="3" key="1">
    <citation type="submission" date="2016-07" db="EMBL/GenBank/DDBJ databases">
        <authorList>
            <person name="Florea S."/>
            <person name="Webb J.S."/>
            <person name="Jaromczyk J."/>
            <person name="Schardl C.L."/>
        </authorList>
    </citation>
    <scope>NUCLEOTIDE SEQUENCE [LARGE SCALE GENOMIC DNA]</scope>
    <source>
        <strain evidence="3">KCTC 42131</strain>
    </source>
</reference>
<dbReference type="OrthoDB" id="5593857at2"/>
<dbReference type="PROSITE" id="PS00409">
    <property type="entry name" value="PROKAR_NTER_METHYL"/>
    <property type="match status" value="1"/>
</dbReference>
<accession>A0A1E8CKG8</accession>
<evidence type="ECO:0000256" key="1">
    <source>
        <dbReference type="SAM" id="Phobius"/>
    </source>
</evidence>
<keyword evidence="1" id="KW-1133">Transmembrane helix</keyword>
<comment type="caution">
    <text evidence="2">The sequence shown here is derived from an EMBL/GenBank/DDBJ whole genome shotgun (WGS) entry which is preliminary data.</text>
</comment>
<dbReference type="STRING" id="1524254.PHACT_06850"/>
<dbReference type="NCBIfam" id="TIGR02532">
    <property type="entry name" value="IV_pilin_GFxxxE"/>
    <property type="match status" value="1"/>
</dbReference>
<sequence length="195" mass="21463">MNKPHQTLPGRQRGLTLIELVAVIIILAVALVGVSAAISGAVSRSSDVLLETRAVALAQSYLDEILAKRFDERTAPRGIPPCRSNCTDEVDFGLDGGETDREDYDDVDDYHGLDEGLDQATPLQDAEGMDRLGYDNFRVRVTVRYLQLGVGQPEEELASEPNDLTDVQDAKLITVTVNHASMFSEWSFSVYKANY</sequence>
<evidence type="ECO:0008006" key="4">
    <source>
        <dbReference type="Google" id="ProtNLM"/>
    </source>
</evidence>
<name>A0A1E8CKG8_9GAMM</name>
<keyword evidence="1" id="KW-0812">Transmembrane</keyword>
<protein>
    <recommendedName>
        <fullName evidence="4">MSHA biogenesis protein MshD</fullName>
    </recommendedName>
</protein>
<dbReference type="Pfam" id="PF07963">
    <property type="entry name" value="N_methyl"/>
    <property type="match status" value="1"/>
</dbReference>
<dbReference type="AlphaFoldDB" id="A0A1E8CKG8"/>
<evidence type="ECO:0000313" key="2">
    <source>
        <dbReference type="EMBL" id="OFE12893.1"/>
    </source>
</evidence>
<keyword evidence="1" id="KW-0472">Membrane</keyword>
<gene>
    <name evidence="2" type="ORF">PHACT_06850</name>
</gene>
<dbReference type="RefSeq" id="WP_070116502.1">
    <property type="nucleotide sequence ID" value="NZ_MASR01000001.1"/>
</dbReference>